<name>A0A8R1I249_CAEJA</name>
<feature type="signal peptide" evidence="2">
    <location>
        <begin position="1"/>
        <end position="17"/>
    </location>
</feature>
<organism evidence="3 4">
    <name type="scientific">Caenorhabditis japonica</name>
    <dbReference type="NCBI Taxonomy" id="281687"/>
    <lineage>
        <taxon>Eukaryota</taxon>
        <taxon>Metazoa</taxon>
        <taxon>Ecdysozoa</taxon>
        <taxon>Nematoda</taxon>
        <taxon>Chromadorea</taxon>
        <taxon>Rhabditida</taxon>
        <taxon>Rhabditina</taxon>
        <taxon>Rhabditomorpha</taxon>
        <taxon>Rhabditoidea</taxon>
        <taxon>Rhabditidae</taxon>
        <taxon>Peloderinae</taxon>
        <taxon>Caenorhabditis</taxon>
    </lineage>
</organism>
<dbReference type="OMA" id="CKWHNGG"/>
<evidence type="ECO:0008006" key="5">
    <source>
        <dbReference type="Google" id="ProtNLM"/>
    </source>
</evidence>
<accession>A0A8R1I249</accession>
<evidence type="ECO:0000313" key="3">
    <source>
        <dbReference type="EnsemblMetazoa" id="CJA13532.1"/>
    </source>
</evidence>
<dbReference type="Proteomes" id="UP000005237">
    <property type="component" value="Unassembled WGS sequence"/>
</dbReference>
<reference evidence="3" key="2">
    <citation type="submission" date="2022-06" db="UniProtKB">
        <authorList>
            <consortium name="EnsemblMetazoa"/>
        </authorList>
    </citation>
    <scope>IDENTIFICATION</scope>
    <source>
        <strain evidence="3">DF5081</strain>
    </source>
</reference>
<evidence type="ECO:0000256" key="1">
    <source>
        <dbReference type="SAM" id="MobiDB-lite"/>
    </source>
</evidence>
<evidence type="ECO:0000313" key="4">
    <source>
        <dbReference type="Proteomes" id="UP000005237"/>
    </source>
</evidence>
<sequence>MLPFLISIFLVPITVIGNESSPYRWNLVPKPLLKKLCNLDDSLPICAWKRHPFSTKKEFSKWQICRDHPELNLCKWHNGGMVTLPVPSTTTAKTEDSAEAPPTSDSIFVNEPDMMISSKWSDSDILQETVQKELKNQPNRFEGQLHRESESAEVTSSNSEKFDESIMSANGDVFSS</sequence>
<keyword evidence="2" id="KW-0732">Signal</keyword>
<keyword evidence="4" id="KW-1185">Reference proteome</keyword>
<evidence type="ECO:0000256" key="2">
    <source>
        <dbReference type="SAM" id="SignalP"/>
    </source>
</evidence>
<feature type="chain" id="PRO_5035725428" description="Secreted protein" evidence="2">
    <location>
        <begin position="18"/>
        <end position="176"/>
    </location>
</feature>
<reference evidence="4" key="1">
    <citation type="submission" date="2010-08" db="EMBL/GenBank/DDBJ databases">
        <authorList>
            <consortium name="Caenorhabditis japonica Sequencing Consortium"/>
            <person name="Wilson R.K."/>
        </authorList>
    </citation>
    <scope>NUCLEOTIDE SEQUENCE [LARGE SCALE GENOMIC DNA]</scope>
    <source>
        <strain evidence="4">DF5081</strain>
    </source>
</reference>
<feature type="region of interest" description="Disordered" evidence="1">
    <location>
        <begin position="88"/>
        <end position="107"/>
    </location>
</feature>
<dbReference type="EnsemblMetazoa" id="CJA13532.1">
    <property type="protein sequence ID" value="CJA13532.1"/>
    <property type="gene ID" value="WBGene00132736"/>
</dbReference>
<protein>
    <recommendedName>
        <fullName evidence="5">Secreted protein</fullName>
    </recommendedName>
</protein>
<proteinExistence type="predicted"/>
<feature type="region of interest" description="Disordered" evidence="1">
    <location>
        <begin position="135"/>
        <end position="176"/>
    </location>
</feature>
<dbReference type="AlphaFoldDB" id="A0A8R1I249"/>